<dbReference type="InterPro" id="IPR028098">
    <property type="entry name" value="Glyco_trans_4-like_N"/>
</dbReference>
<evidence type="ECO:0000259" key="1">
    <source>
        <dbReference type="Pfam" id="PF00534"/>
    </source>
</evidence>
<gene>
    <name evidence="3" type="ORF">HMPREF9695_00524</name>
</gene>
<dbReference type="InterPro" id="IPR001296">
    <property type="entry name" value="Glyco_trans_1"/>
</dbReference>
<dbReference type="EMBL" id="AGWX01000001">
    <property type="protein sequence ID" value="EKS41432.1"/>
    <property type="molecule type" value="Genomic_DNA"/>
</dbReference>
<dbReference type="SUPFAM" id="SSF53756">
    <property type="entry name" value="UDP-Glycosyltransferase/glycogen phosphorylase"/>
    <property type="match status" value="1"/>
</dbReference>
<feature type="domain" description="Glycosyltransferase subfamily 4-like N-terminal" evidence="2">
    <location>
        <begin position="26"/>
        <end position="191"/>
    </location>
</feature>
<dbReference type="CDD" id="cd03801">
    <property type="entry name" value="GT4_PimA-like"/>
    <property type="match status" value="1"/>
</dbReference>
<evidence type="ECO:0008006" key="5">
    <source>
        <dbReference type="Google" id="ProtNLM"/>
    </source>
</evidence>
<protein>
    <recommendedName>
        <fullName evidence="5">Glycosyl transferase family 1 domain-containing protein</fullName>
    </recommendedName>
</protein>
<dbReference type="HOGENOM" id="CLU_009583_0_3_5"/>
<dbReference type="PATRIC" id="fig|883078.3.peg.550"/>
<reference evidence="3 4" key="1">
    <citation type="submission" date="2012-04" db="EMBL/GenBank/DDBJ databases">
        <title>The Genome Sequence of Afipia broomeae ATCC 49717.</title>
        <authorList>
            <consortium name="The Broad Institute Genome Sequencing Platform"/>
            <person name="Earl A."/>
            <person name="Ward D."/>
            <person name="Feldgarden M."/>
            <person name="Gevers D."/>
            <person name="Huys G."/>
            <person name="Walker B."/>
            <person name="Young S.K."/>
            <person name="Zeng Q."/>
            <person name="Gargeya S."/>
            <person name="Fitzgerald M."/>
            <person name="Haas B."/>
            <person name="Abouelleil A."/>
            <person name="Alvarado L."/>
            <person name="Arachchi H.M."/>
            <person name="Berlin A."/>
            <person name="Chapman S.B."/>
            <person name="Goldberg J."/>
            <person name="Griggs A."/>
            <person name="Gujja S."/>
            <person name="Hansen M."/>
            <person name="Howarth C."/>
            <person name="Imamovic A."/>
            <person name="Larimer J."/>
            <person name="McCowen C."/>
            <person name="Montmayeur A."/>
            <person name="Murphy C."/>
            <person name="Neiman D."/>
            <person name="Pearson M."/>
            <person name="Priest M."/>
            <person name="Roberts A."/>
            <person name="Saif S."/>
            <person name="Shea T."/>
            <person name="Sisk P."/>
            <person name="Sykes S."/>
            <person name="Wortman J."/>
            <person name="Nusbaum C."/>
            <person name="Birren B."/>
        </authorList>
    </citation>
    <scope>NUCLEOTIDE SEQUENCE [LARGE SCALE GENOMIC DNA]</scope>
    <source>
        <strain evidence="3 4">ATCC 49717</strain>
    </source>
</reference>
<dbReference type="AlphaFoldDB" id="K8PFM0"/>
<proteinExistence type="predicted"/>
<dbReference type="Proteomes" id="UP000001096">
    <property type="component" value="Unassembled WGS sequence"/>
</dbReference>
<name>K8PFM0_9BRAD</name>
<dbReference type="PANTHER" id="PTHR45947">
    <property type="entry name" value="SULFOQUINOVOSYL TRANSFERASE SQD2"/>
    <property type="match status" value="1"/>
</dbReference>
<evidence type="ECO:0000259" key="2">
    <source>
        <dbReference type="Pfam" id="PF13439"/>
    </source>
</evidence>
<accession>K8PFM0</accession>
<evidence type="ECO:0000313" key="3">
    <source>
        <dbReference type="EMBL" id="EKS41432.1"/>
    </source>
</evidence>
<feature type="domain" description="Glycosyl transferase family 1" evidence="1">
    <location>
        <begin position="200"/>
        <end position="351"/>
    </location>
</feature>
<dbReference type="Gene3D" id="3.40.50.2000">
    <property type="entry name" value="Glycogen Phosphorylase B"/>
    <property type="match status" value="2"/>
</dbReference>
<comment type="caution">
    <text evidence="3">The sequence shown here is derived from an EMBL/GenBank/DDBJ whole genome shotgun (WGS) entry which is preliminary data.</text>
</comment>
<dbReference type="PANTHER" id="PTHR45947:SF3">
    <property type="entry name" value="SULFOQUINOVOSYL TRANSFERASE SQD2"/>
    <property type="match status" value="1"/>
</dbReference>
<keyword evidence="4" id="KW-1185">Reference proteome</keyword>
<dbReference type="GO" id="GO:0016757">
    <property type="term" value="F:glycosyltransferase activity"/>
    <property type="evidence" value="ECO:0007669"/>
    <property type="project" value="InterPro"/>
</dbReference>
<dbReference type="eggNOG" id="COG0438">
    <property type="taxonomic scope" value="Bacteria"/>
</dbReference>
<dbReference type="Pfam" id="PF13439">
    <property type="entry name" value="Glyco_transf_4"/>
    <property type="match status" value="1"/>
</dbReference>
<organism evidence="3 4">
    <name type="scientific">Afipia broomeae ATCC 49717</name>
    <dbReference type="NCBI Taxonomy" id="883078"/>
    <lineage>
        <taxon>Bacteria</taxon>
        <taxon>Pseudomonadati</taxon>
        <taxon>Pseudomonadota</taxon>
        <taxon>Alphaproteobacteria</taxon>
        <taxon>Hyphomicrobiales</taxon>
        <taxon>Nitrobacteraceae</taxon>
        <taxon>Afipia</taxon>
    </lineage>
</organism>
<evidence type="ECO:0000313" key="4">
    <source>
        <dbReference type="Proteomes" id="UP000001096"/>
    </source>
</evidence>
<dbReference type="Pfam" id="PF00534">
    <property type="entry name" value="Glycos_transf_1"/>
    <property type="match status" value="1"/>
</dbReference>
<dbReference type="InterPro" id="IPR050194">
    <property type="entry name" value="Glycosyltransferase_grp1"/>
</dbReference>
<sequence length="382" mass="41095">MVTGAFVFAGGKARLKVVHLVVAGDIGGAERFLIDLASRPDVTGADHTVALMTPNPELRKLLQDSGLHVRDRGLVHENGLSYLWRAFGPADLAWLVDLIKTERADVIHVHTFASHILGVRAGARSQLPVLRTEHGVRHYQDPSCALFRHWALDQTTAIAAVSHFVGRFVEGISPASAPKIRVIHNGVDTRRFHVLPARKNSPFSIAVVSRLEPSKRIELAIEAVALTPGVELTIAGDGTARAALERLCARRGIAGRVHFTGYQPDPRSVIAASDALINCSREEPFGLSVLEASAMGRPIVAFAGGGIPEIVTDGETGWLVREDSIEGFATVLRRAADDTAKGVDYGANARLRAESYFTIEKMCAGYAAVYREMSDATAVTAS</sequence>